<feature type="domain" description="NIT" evidence="2">
    <location>
        <begin position="30"/>
        <end position="285"/>
    </location>
</feature>
<protein>
    <submittedName>
        <fullName evidence="4">Antitermination regulator</fullName>
    </submittedName>
</protein>
<dbReference type="InterPro" id="IPR036388">
    <property type="entry name" value="WH-like_DNA-bd_sf"/>
</dbReference>
<evidence type="ECO:0000256" key="1">
    <source>
        <dbReference type="SAM" id="Coils"/>
    </source>
</evidence>
<dbReference type="Pfam" id="PF03861">
    <property type="entry name" value="ANTAR"/>
    <property type="match status" value="1"/>
</dbReference>
<dbReference type="eggNOG" id="COG3707">
    <property type="taxonomic scope" value="Bacteria"/>
</dbReference>
<dbReference type="STRING" id="1458275.AZ34_13060"/>
<evidence type="ECO:0000259" key="3">
    <source>
        <dbReference type="PROSITE" id="PS50921"/>
    </source>
</evidence>
<dbReference type="GO" id="GO:0003723">
    <property type="term" value="F:RNA binding"/>
    <property type="evidence" value="ECO:0007669"/>
    <property type="project" value="InterPro"/>
</dbReference>
<dbReference type="SUPFAM" id="SSF52172">
    <property type="entry name" value="CheY-like"/>
    <property type="match status" value="1"/>
</dbReference>
<name>A0A016XK06_9BURK</name>
<accession>A0A016XK06</accession>
<sequence length="409" mass="44988">MNSGLNFLVAARQCEISELEQLALTSELVSVIGRLVHALQRERGISNLFLASRGERFGSQRAPQVEECERLQAEVMARFDALDTDASRARNGARLFNRIAYVLQALDGLPALRARVAALALTAEETTAAFVRLIAGLLGVVLEAADSATDPEISRALVALFHFMQGKEYAGQERALGSAAYASGRIDPERQQQWRHLVDAQDACFQVFQDFSDAKARGAWADQHDAEALAAQEKLRRAALDARLSSALDPNASLPWYDSCTRRIDAMRKVEDALAIHLRSLCERRIAQARAELRDQQASLQALQRQAAASDAEPATTLLSPSLSPHLERSVLGMVQEQNRRLQAISDELATTRAALNERKVIERAKGLLMASRKLSEDEAHAMLRQTAMNQGRKLVDVANTVLSMADLL</sequence>
<dbReference type="PROSITE" id="PS50906">
    <property type="entry name" value="NIT"/>
    <property type="match status" value="1"/>
</dbReference>
<keyword evidence="1" id="KW-0175">Coiled coil</keyword>
<dbReference type="Gene3D" id="1.10.10.10">
    <property type="entry name" value="Winged helix-like DNA-binding domain superfamily/Winged helix DNA-binding domain"/>
    <property type="match status" value="1"/>
</dbReference>
<dbReference type="Pfam" id="PF08376">
    <property type="entry name" value="NIT"/>
    <property type="match status" value="1"/>
</dbReference>
<dbReference type="InterPro" id="IPR005561">
    <property type="entry name" value="ANTAR"/>
</dbReference>
<proteinExistence type="predicted"/>
<dbReference type="InterPro" id="IPR010910">
    <property type="entry name" value="Nitrate/nitrite_sensing_bac"/>
</dbReference>
<organism evidence="4 5">
    <name type="scientific">Hylemonella gracilis str. Niagara R</name>
    <dbReference type="NCBI Taxonomy" id="1458275"/>
    <lineage>
        <taxon>Bacteria</taxon>
        <taxon>Pseudomonadati</taxon>
        <taxon>Pseudomonadota</taxon>
        <taxon>Betaproteobacteria</taxon>
        <taxon>Burkholderiales</taxon>
        <taxon>Comamonadaceae</taxon>
        <taxon>Hylemonella</taxon>
    </lineage>
</organism>
<dbReference type="InterPro" id="IPR013587">
    <property type="entry name" value="Nitrate/nitrite_sensing"/>
</dbReference>
<feature type="domain" description="ANTAR" evidence="3">
    <location>
        <begin position="342"/>
        <end position="403"/>
    </location>
</feature>
<dbReference type="InterPro" id="IPR011006">
    <property type="entry name" value="CheY-like_superfamily"/>
</dbReference>
<comment type="caution">
    <text evidence="4">The sequence shown here is derived from an EMBL/GenBank/DDBJ whole genome shotgun (WGS) entry which is preliminary data.</text>
</comment>
<dbReference type="PROSITE" id="PS50921">
    <property type="entry name" value="ANTAR"/>
    <property type="match status" value="1"/>
</dbReference>
<dbReference type="Proteomes" id="UP000023268">
    <property type="component" value="Unassembled WGS sequence"/>
</dbReference>
<evidence type="ECO:0000259" key="2">
    <source>
        <dbReference type="PROSITE" id="PS50906"/>
    </source>
</evidence>
<evidence type="ECO:0000313" key="4">
    <source>
        <dbReference type="EMBL" id="EYC51897.1"/>
    </source>
</evidence>
<gene>
    <name evidence="4" type="ORF">AZ34_13060</name>
</gene>
<dbReference type="SMART" id="SM01012">
    <property type="entry name" value="ANTAR"/>
    <property type="match status" value="1"/>
</dbReference>
<evidence type="ECO:0000313" key="5">
    <source>
        <dbReference type="Proteomes" id="UP000023268"/>
    </source>
</evidence>
<dbReference type="AlphaFoldDB" id="A0A016XK06"/>
<reference evidence="4 5" key="1">
    <citation type="submission" date="2014-02" db="EMBL/GenBank/DDBJ databases">
        <title>Draft Genome of Hylemonella gracilis isolated from the Niagara River.</title>
        <authorList>
            <person name="Pawlowski D.R."/>
            <person name="Koudelka G.B."/>
        </authorList>
    </citation>
    <scope>NUCLEOTIDE SEQUENCE [LARGE SCALE GENOMIC DNA]</scope>
    <source>
        <strain evidence="4 5">Niagara R</strain>
    </source>
</reference>
<feature type="coiled-coil region" evidence="1">
    <location>
        <begin position="279"/>
        <end position="355"/>
    </location>
</feature>
<dbReference type="RefSeq" id="WP_035608651.1">
    <property type="nucleotide sequence ID" value="NZ_JEMG01000001.1"/>
</dbReference>
<dbReference type="OrthoDB" id="9782798at2"/>
<dbReference type="EMBL" id="JEMG01000001">
    <property type="protein sequence ID" value="EYC51897.1"/>
    <property type="molecule type" value="Genomic_DNA"/>
</dbReference>